<reference evidence="1" key="1">
    <citation type="submission" date="2019-11" db="EMBL/GenBank/DDBJ databases">
        <title>Nori genome reveals adaptations in red seaweeds to the harsh intertidal environment.</title>
        <authorList>
            <person name="Wang D."/>
            <person name="Mao Y."/>
        </authorList>
    </citation>
    <scope>NUCLEOTIDE SEQUENCE</scope>
    <source>
        <tissue evidence="1">Gametophyte</tissue>
    </source>
</reference>
<dbReference type="EMBL" id="CM020618">
    <property type="protein sequence ID" value="KAK1862170.1"/>
    <property type="molecule type" value="Genomic_DNA"/>
</dbReference>
<organism evidence="1 2">
    <name type="scientific">Pyropia yezoensis</name>
    <name type="common">Susabi-nori</name>
    <name type="synonym">Porphyra yezoensis</name>
    <dbReference type="NCBI Taxonomy" id="2788"/>
    <lineage>
        <taxon>Eukaryota</taxon>
        <taxon>Rhodophyta</taxon>
        <taxon>Bangiophyceae</taxon>
        <taxon>Bangiales</taxon>
        <taxon>Bangiaceae</taxon>
        <taxon>Pyropia</taxon>
    </lineage>
</organism>
<name>A0ACC3BW65_PYRYE</name>
<protein>
    <submittedName>
        <fullName evidence="1">Uncharacterized protein</fullName>
    </submittedName>
</protein>
<dbReference type="Proteomes" id="UP000798662">
    <property type="component" value="Chromosome 1"/>
</dbReference>
<gene>
    <name evidence="1" type="ORF">I4F81_004745</name>
</gene>
<evidence type="ECO:0000313" key="2">
    <source>
        <dbReference type="Proteomes" id="UP000798662"/>
    </source>
</evidence>
<comment type="caution">
    <text evidence="1">The sequence shown here is derived from an EMBL/GenBank/DDBJ whole genome shotgun (WGS) entry which is preliminary data.</text>
</comment>
<evidence type="ECO:0000313" key="1">
    <source>
        <dbReference type="EMBL" id="KAK1862170.1"/>
    </source>
</evidence>
<proteinExistence type="predicted"/>
<accession>A0ACC3BW65</accession>
<sequence>MEPLTLDALPPELLAEVAAKLPPRYIGHFAAVCRATAAAVAGPPAVWARLLPSQLRAAASATAAAAAPAVAAAPREGASAASGAAGEEATGGDGLAAVQLAASPAGLPMALNDAGVPCAVVVLPPDGVDRHGGWPPPPQRAADAPAWRVALPVAAAAVCWGNDRRYWMPLPGKGPAGRDAMKLLGVWWFDVTASVGSLPGGAYEVAVEVVAPDQYGYRGVGLQEVSPRHLPWARVVLLPRLTVVAGGGVRVRLACHDGTYKAGAVFGDIWLTPLGGSGGEE</sequence>
<keyword evidence="2" id="KW-1185">Reference proteome</keyword>